<dbReference type="PANTHER" id="PTHR46085">
    <property type="entry name" value="ARFGAP/RECO-RELATED"/>
    <property type="match status" value="1"/>
</dbReference>
<dbReference type="EMBL" id="CM008054">
    <property type="protein sequence ID" value="PAN49896.1"/>
    <property type="molecule type" value="Genomic_DNA"/>
</dbReference>
<protein>
    <recommendedName>
        <fullName evidence="6">Arf-GAP domain-containing protein</fullName>
    </recommendedName>
</protein>
<feature type="compositionally biased region" description="Basic and acidic residues" evidence="5">
    <location>
        <begin position="127"/>
        <end position="148"/>
    </location>
</feature>
<organism evidence="7">
    <name type="scientific">Panicum hallii</name>
    <dbReference type="NCBI Taxonomy" id="206008"/>
    <lineage>
        <taxon>Eukaryota</taxon>
        <taxon>Viridiplantae</taxon>
        <taxon>Streptophyta</taxon>
        <taxon>Embryophyta</taxon>
        <taxon>Tracheophyta</taxon>
        <taxon>Spermatophyta</taxon>
        <taxon>Magnoliopsida</taxon>
        <taxon>Liliopsida</taxon>
        <taxon>Poales</taxon>
        <taxon>Poaceae</taxon>
        <taxon>PACMAD clade</taxon>
        <taxon>Panicoideae</taxon>
        <taxon>Panicodae</taxon>
        <taxon>Paniceae</taxon>
        <taxon>Panicinae</taxon>
        <taxon>Panicum</taxon>
        <taxon>Panicum sect. Panicum</taxon>
    </lineage>
</organism>
<proteinExistence type="predicted"/>
<keyword evidence="1" id="KW-0479">Metal-binding</keyword>
<evidence type="ECO:0000256" key="3">
    <source>
        <dbReference type="ARBA" id="ARBA00022833"/>
    </source>
</evidence>
<evidence type="ECO:0000259" key="6">
    <source>
        <dbReference type="PROSITE" id="PS50115"/>
    </source>
</evidence>
<dbReference type="Pfam" id="PF01412">
    <property type="entry name" value="ArfGap"/>
    <property type="match status" value="1"/>
</dbReference>
<accession>A0A2S3IR29</accession>
<feature type="region of interest" description="Disordered" evidence="5">
    <location>
        <begin position="212"/>
        <end position="234"/>
    </location>
</feature>
<dbReference type="PANTHER" id="PTHR46085:SF4">
    <property type="entry name" value="ADP-RIBOSYLATION FACTOR GTPASE-ACTIVATING PROTEIN AGD14-RELATED"/>
    <property type="match status" value="1"/>
</dbReference>
<dbReference type="FunFam" id="1.10.220.150:FF:000005">
    <property type="entry name" value="Arf-GAP domain and FG repeat-containing protein 1"/>
    <property type="match status" value="1"/>
</dbReference>
<dbReference type="GO" id="GO:0005096">
    <property type="term" value="F:GTPase activator activity"/>
    <property type="evidence" value="ECO:0007669"/>
    <property type="project" value="InterPro"/>
</dbReference>
<evidence type="ECO:0000313" key="7">
    <source>
        <dbReference type="EMBL" id="PAN49896.1"/>
    </source>
</evidence>
<feature type="region of interest" description="Disordered" evidence="5">
    <location>
        <begin position="418"/>
        <end position="444"/>
    </location>
</feature>
<dbReference type="InterPro" id="IPR037278">
    <property type="entry name" value="ARFGAP/RecO"/>
</dbReference>
<dbReference type="InterPro" id="IPR038508">
    <property type="entry name" value="ArfGAP_dom_sf"/>
</dbReference>
<dbReference type="InterPro" id="IPR044820">
    <property type="entry name" value="AGD14-like"/>
</dbReference>
<dbReference type="Gene3D" id="1.10.220.150">
    <property type="entry name" value="Arf GTPase activating protein"/>
    <property type="match status" value="1"/>
</dbReference>
<dbReference type="SMART" id="SM00105">
    <property type="entry name" value="ArfGap"/>
    <property type="match status" value="1"/>
</dbReference>
<feature type="region of interest" description="Disordered" evidence="5">
    <location>
        <begin position="127"/>
        <end position="189"/>
    </location>
</feature>
<keyword evidence="2 4" id="KW-0863">Zinc-finger</keyword>
<dbReference type="CDD" id="cd08838">
    <property type="entry name" value="ArfGap_AGFG"/>
    <property type="match status" value="1"/>
</dbReference>
<dbReference type="AlphaFoldDB" id="A0A2S3IR29"/>
<reference evidence="7" key="1">
    <citation type="submission" date="2018-04" db="EMBL/GenBank/DDBJ databases">
        <title>WGS assembly of Panicum hallii.</title>
        <authorList>
            <person name="Lovell J."/>
            <person name="Jenkins J."/>
            <person name="Lowry D."/>
            <person name="Mamidi S."/>
            <person name="Sreedasyam A."/>
            <person name="Weng X."/>
            <person name="Barry K."/>
            <person name="Bonette J."/>
            <person name="Campitelli B."/>
            <person name="Daum C."/>
            <person name="Gordon S."/>
            <person name="Gould B."/>
            <person name="Lipzen A."/>
            <person name="Macqueen A."/>
            <person name="Palacio-Mejia J."/>
            <person name="Plott C."/>
            <person name="Shakirov E."/>
            <person name="Shu S."/>
            <person name="Yoshinaga Y."/>
            <person name="Zane M."/>
            <person name="Rokhsar D."/>
            <person name="Grimwood J."/>
            <person name="Schmutz J."/>
            <person name="Juenger T."/>
        </authorList>
    </citation>
    <scope>NUCLEOTIDE SEQUENCE [LARGE SCALE GENOMIC DNA]</scope>
    <source>
        <strain evidence="7">FIL2</strain>
    </source>
</reference>
<dbReference type="GO" id="GO:0008270">
    <property type="term" value="F:zinc ion binding"/>
    <property type="evidence" value="ECO:0007669"/>
    <property type="project" value="UniProtKB-KW"/>
</dbReference>
<sequence>MVFASRKEEERNERIVRGLLKLPPNRRCVNCNGLGPQYVCTSFWTFVCVSCSGIHREFTHRVKSVSMSTFSTPEVEALQKGGNQRARESFLKDFDTQKMRLPDSSNIGNLREFIKAVYVERRYAGGRFSERPPRDKQNQKAHEEEHRRASSYHSFSQSPPYDYQYEEQRNGKQSAFLSRKPGSDRGLDGKISGFAYSSHSLHERMSEDRFAGESCGSRTSNFSGSSMSDTVRTAPQSPNFPDNGWFSAPVLQDQSNQQSSYGLTSSQITMSAGNIDSISPKLGKSSLSDLIFEDDNVQRTQKSANSAAPSFIAFSDAISAPNQDHVNSTAAKKHGVTTLEQPIDLFANMPTETLSADKVIPAAAAPSIDNSGWATFDTPPEQKQPSVTGLSYVAATSNDKQALSHDLFSFESNDEPTWFQSSKDNASVTNQSTTTSPDTGSSQLWHSFDDVDGVVSHDQCYAQPQNDDHRNVVNISLSTSNPFMCSVVSKESHDDDPHEVLMDGLSPNTLLAASAQPSVEGTSTEHTPLNPFDLPFDTHSGTPDLFMDMSSLQEALPNPDLPTFLDGLPETWFSSSSRAYVPSASHGGLPCLVEQAPNSPLRNIPLPVGTASTGNPFA</sequence>
<evidence type="ECO:0000256" key="1">
    <source>
        <dbReference type="ARBA" id="ARBA00022723"/>
    </source>
</evidence>
<gene>
    <name evidence="7" type="ORF">PAHAL_9G483100</name>
</gene>
<dbReference type="Gramene" id="PAN49896">
    <property type="protein sequence ID" value="PAN49896"/>
    <property type="gene ID" value="PAHAL_9G483100"/>
</dbReference>
<dbReference type="PROSITE" id="PS50115">
    <property type="entry name" value="ARFGAP"/>
    <property type="match status" value="1"/>
</dbReference>
<dbReference type="PRINTS" id="PR00405">
    <property type="entry name" value="REVINTRACTNG"/>
</dbReference>
<evidence type="ECO:0000256" key="5">
    <source>
        <dbReference type="SAM" id="MobiDB-lite"/>
    </source>
</evidence>
<dbReference type="SUPFAM" id="SSF57863">
    <property type="entry name" value="ArfGap/RecO-like zinc finger"/>
    <property type="match status" value="1"/>
</dbReference>
<name>A0A2S3IR29_9POAL</name>
<keyword evidence="3" id="KW-0862">Zinc</keyword>
<evidence type="ECO:0000256" key="2">
    <source>
        <dbReference type="ARBA" id="ARBA00022771"/>
    </source>
</evidence>
<evidence type="ECO:0000256" key="4">
    <source>
        <dbReference type="PROSITE-ProRule" id="PRU00288"/>
    </source>
</evidence>
<feature type="domain" description="Arf-GAP" evidence="6">
    <location>
        <begin position="13"/>
        <end position="136"/>
    </location>
</feature>
<dbReference type="InterPro" id="IPR001164">
    <property type="entry name" value="ArfGAP_dom"/>
</dbReference>
<dbReference type="Proteomes" id="UP000243499">
    <property type="component" value="Chromosome 9"/>
</dbReference>
<feature type="compositionally biased region" description="Polar residues" evidence="5">
    <location>
        <begin position="216"/>
        <end position="234"/>
    </location>
</feature>